<reference evidence="3 4" key="1">
    <citation type="journal article" date="2019" name="Emerg. Microbes Infect.">
        <title>Comprehensive subspecies identification of 175 nontuberculous mycobacteria species based on 7547 genomic profiles.</title>
        <authorList>
            <person name="Matsumoto Y."/>
            <person name="Kinjo T."/>
            <person name="Motooka D."/>
            <person name="Nabeya D."/>
            <person name="Jung N."/>
            <person name="Uechi K."/>
            <person name="Horii T."/>
            <person name="Iida T."/>
            <person name="Fujita J."/>
            <person name="Nakamura S."/>
        </authorList>
    </citation>
    <scope>NUCLEOTIDE SEQUENCE [LARGE SCALE GENOMIC DNA]</scope>
    <source>
        <strain evidence="3 4">JCM 12603</strain>
    </source>
</reference>
<evidence type="ECO:0000256" key="1">
    <source>
        <dbReference type="SAM" id="MobiDB-lite"/>
    </source>
</evidence>
<evidence type="ECO:0000259" key="2">
    <source>
        <dbReference type="Pfam" id="PF18879"/>
    </source>
</evidence>
<feature type="compositionally biased region" description="Low complexity" evidence="1">
    <location>
        <begin position="336"/>
        <end position="354"/>
    </location>
</feature>
<name>A0A6N4V6G3_9MYCO</name>
<feature type="region of interest" description="Disordered" evidence="1">
    <location>
        <begin position="296"/>
        <end position="372"/>
    </location>
</feature>
<dbReference type="RefSeq" id="WP_163672496.1">
    <property type="nucleotide sequence ID" value="NZ_AP022570.1"/>
</dbReference>
<dbReference type="Proteomes" id="UP000466785">
    <property type="component" value="Chromosome"/>
</dbReference>
<accession>A0A6N4V6G3</accession>
<dbReference type="Pfam" id="PF18879">
    <property type="entry name" value="EspA_EspE"/>
    <property type="match status" value="1"/>
</dbReference>
<dbReference type="AlphaFoldDB" id="A0A6N4V6G3"/>
<feature type="compositionally biased region" description="Pro residues" evidence="1">
    <location>
        <begin position="355"/>
        <end position="372"/>
    </location>
</feature>
<feature type="domain" description="ESX-1 secretion-associated protein EspA/EspE-like" evidence="2">
    <location>
        <begin position="33"/>
        <end position="114"/>
    </location>
</feature>
<organism evidence="3 4">
    <name type="scientific">Mycolicibacterium poriferae</name>
    <dbReference type="NCBI Taxonomy" id="39694"/>
    <lineage>
        <taxon>Bacteria</taxon>
        <taxon>Bacillati</taxon>
        <taxon>Actinomycetota</taxon>
        <taxon>Actinomycetes</taxon>
        <taxon>Mycobacteriales</taxon>
        <taxon>Mycobacteriaceae</taxon>
        <taxon>Mycolicibacterium</taxon>
    </lineage>
</organism>
<dbReference type="KEGG" id="mpof:MPOR_06340"/>
<protein>
    <recommendedName>
        <fullName evidence="2">ESX-1 secretion-associated protein EspA/EspE-like domain-containing protein</fullName>
    </recommendedName>
</protein>
<evidence type="ECO:0000313" key="4">
    <source>
        <dbReference type="Proteomes" id="UP000466785"/>
    </source>
</evidence>
<gene>
    <name evidence="3" type="ORF">MPOR_06340</name>
</gene>
<sequence length="372" mass="37847">MRGIDGVSSSGKGAGTSVLEAGLDVIDGMRRTIGSGEPERGEAFRQGAQRFREAGDHITAAQPQDWTGPGAQAYGMANRRHARRVAAVAALDDAAHAVLARQADQIILRRHAIDDQADRLARFSSTSRDIATTPGVGAALKATFEMAAVATALDTCRDALHGLMQQVNDNVDDLRGIAVEYAVLTDDPPDPSDAPAELSDPLPGDREEDDAEPEAATPAGLVGTGLSVNPAGASDPVDTAPQSAQPEAVPAEAMSALTSSMSAAGGMIGAMVAPMAAALAGVAGAVTQALPTLSESTAALGDEATTDEVPHEEPADVEDEKPEHGEHDEVEDRDATAAPAEGAGSTAAPAELPTPLLPPTVPSPAAPIRPPT</sequence>
<dbReference type="InterPro" id="IPR043796">
    <property type="entry name" value="ESX-1_EspA/EspE-like"/>
</dbReference>
<keyword evidence="4" id="KW-1185">Reference proteome</keyword>
<proteinExistence type="predicted"/>
<dbReference type="EMBL" id="AP022570">
    <property type="protein sequence ID" value="BBX49608.1"/>
    <property type="molecule type" value="Genomic_DNA"/>
</dbReference>
<evidence type="ECO:0000313" key="3">
    <source>
        <dbReference type="EMBL" id="BBX49608.1"/>
    </source>
</evidence>
<feature type="region of interest" description="Disordered" evidence="1">
    <location>
        <begin position="184"/>
        <end position="251"/>
    </location>
</feature>